<feature type="domain" description="Bromo" evidence="3">
    <location>
        <begin position="15"/>
        <end position="91"/>
    </location>
</feature>
<dbReference type="SMART" id="SM00297">
    <property type="entry name" value="BROMO"/>
    <property type="match status" value="1"/>
</dbReference>
<dbReference type="GO" id="GO:0016301">
    <property type="term" value="F:kinase activity"/>
    <property type="evidence" value="ECO:0007669"/>
    <property type="project" value="UniProtKB-KW"/>
</dbReference>
<dbReference type="EMBL" id="GDID01000721">
    <property type="protein sequence ID" value="JAP95885.1"/>
    <property type="molecule type" value="Transcribed_RNA"/>
</dbReference>
<keyword evidence="1 2" id="KW-0103">Bromodomain</keyword>
<sequence>LKQSLFTIIQLTIDEEQPKTKVFLDRFGQSVDLVYNDVDDYFEKITDPMDLAMLQNLLVLDEFDSLYQFLLNLNLIFLNARKYHQHDPDMVKIASECENFFIQNLSECKGFKIDFDIYQQILKRIDLYDIQKPNSKERPLFPLQVAQQIPYRMDGLSD</sequence>
<feature type="non-terminal residue" evidence="4">
    <location>
        <position position="158"/>
    </location>
</feature>
<dbReference type="Gene3D" id="1.20.920.10">
    <property type="entry name" value="Bromodomain-like"/>
    <property type="match status" value="1"/>
</dbReference>
<keyword evidence="4" id="KW-0418">Kinase</keyword>
<keyword evidence="4" id="KW-0808">Transferase</keyword>
<accession>A0A146KJU1</accession>
<name>A0A146KJU1_9EUKA</name>
<evidence type="ECO:0000256" key="2">
    <source>
        <dbReference type="PROSITE-ProRule" id="PRU00035"/>
    </source>
</evidence>
<dbReference type="InterPro" id="IPR036427">
    <property type="entry name" value="Bromodomain-like_sf"/>
</dbReference>
<proteinExistence type="predicted"/>
<gene>
    <name evidence="4" type="ORF">TPC1_10969</name>
</gene>
<organism evidence="4">
    <name type="scientific">Trepomonas sp. PC1</name>
    <dbReference type="NCBI Taxonomy" id="1076344"/>
    <lineage>
        <taxon>Eukaryota</taxon>
        <taxon>Metamonada</taxon>
        <taxon>Diplomonadida</taxon>
        <taxon>Hexamitidae</taxon>
        <taxon>Hexamitinae</taxon>
        <taxon>Trepomonas</taxon>
    </lineage>
</organism>
<dbReference type="SUPFAM" id="SSF47370">
    <property type="entry name" value="Bromodomain"/>
    <property type="match status" value="1"/>
</dbReference>
<dbReference type="AlphaFoldDB" id="A0A146KJU1"/>
<dbReference type="PROSITE" id="PS50014">
    <property type="entry name" value="BROMODOMAIN_2"/>
    <property type="match status" value="1"/>
</dbReference>
<protein>
    <submittedName>
        <fullName evidence="4">Kinase, putative</fullName>
    </submittedName>
</protein>
<dbReference type="InterPro" id="IPR001487">
    <property type="entry name" value="Bromodomain"/>
</dbReference>
<reference evidence="4" key="1">
    <citation type="submission" date="2015-07" db="EMBL/GenBank/DDBJ databases">
        <title>Adaptation to a free-living lifestyle via gene acquisitions in the diplomonad Trepomonas sp. PC1.</title>
        <authorList>
            <person name="Xu F."/>
            <person name="Jerlstrom-Hultqvist J."/>
            <person name="Kolisko M."/>
            <person name="Simpson A.G.B."/>
            <person name="Roger A.J."/>
            <person name="Svard S.G."/>
            <person name="Andersson J.O."/>
        </authorList>
    </citation>
    <scope>NUCLEOTIDE SEQUENCE</scope>
    <source>
        <strain evidence="4">PC1</strain>
    </source>
</reference>
<dbReference type="Pfam" id="PF00439">
    <property type="entry name" value="Bromodomain"/>
    <property type="match status" value="1"/>
</dbReference>
<evidence type="ECO:0000313" key="4">
    <source>
        <dbReference type="EMBL" id="JAP95885.1"/>
    </source>
</evidence>
<evidence type="ECO:0000259" key="3">
    <source>
        <dbReference type="PROSITE" id="PS50014"/>
    </source>
</evidence>
<evidence type="ECO:0000256" key="1">
    <source>
        <dbReference type="ARBA" id="ARBA00023117"/>
    </source>
</evidence>
<feature type="non-terminal residue" evidence="4">
    <location>
        <position position="1"/>
    </location>
</feature>